<evidence type="ECO:0000313" key="1">
    <source>
        <dbReference type="EMBL" id="DAD65913.1"/>
    </source>
</evidence>
<dbReference type="EMBL" id="BK014650">
    <property type="protein sequence ID" value="DAD65913.1"/>
    <property type="molecule type" value="Genomic_DNA"/>
</dbReference>
<proteinExistence type="predicted"/>
<name>A0A8S5L7P0_9CAUD</name>
<accession>A0A8S5L7P0</accession>
<organism evidence="1">
    <name type="scientific">Siphoviridae sp. ctDEW4</name>
    <dbReference type="NCBI Taxonomy" id="2823569"/>
    <lineage>
        <taxon>Viruses</taxon>
        <taxon>Duplodnaviria</taxon>
        <taxon>Heunggongvirae</taxon>
        <taxon>Uroviricota</taxon>
        <taxon>Caudoviricetes</taxon>
    </lineage>
</organism>
<reference evidence="1" key="1">
    <citation type="journal article" date="2021" name="Proc. Natl. Acad. Sci. U.S.A.">
        <title>A Catalog of Tens of Thousands of Viruses from Human Metagenomes Reveals Hidden Associations with Chronic Diseases.</title>
        <authorList>
            <person name="Tisza M.J."/>
            <person name="Buck C.B."/>
        </authorList>
    </citation>
    <scope>NUCLEOTIDE SEQUENCE</scope>
    <source>
        <strain evidence="1">CtDEW4</strain>
    </source>
</reference>
<sequence>MKLTDLLSSIKILNKNGQTIDFSINLTVCNLL</sequence>
<protein>
    <submittedName>
        <fullName evidence="1">Uncharacterized protein</fullName>
    </submittedName>
</protein>